<sequence>MASTNANTVSPGGSSSNVRARSPDAGSDGKNRSLPPKECGPHQCPRCYGLISTSEVLEEHVPYCRPETQGNKRRKLQVKRKPYRANRIQAGGEPKDHGDSTNGKEEAEGENPSKEH</sequence>
<dbReference type="AlphaFoldDB" id="A0ABD3IXR9"/>
<reference evidence="2 3" key="1">
    <citation type="submission" date="2024-11" db="EMBL/GenBank/DDBJ databases">
        <title>Chromosome-level genome assembly of Eucalyptus globulus Labill. provides insights into its genome evolution.</title>
        <authorList>
            <person name="Li X."/>
        </authorList>
    </citation>
    <scope>NUCLEOTIDE SEQUENCE [LARGE SCALE GENOMIC DNA]</scope>
    <source>
        <strain evidence="2">CL2024</strain>
        <tissue evidence="2">Fresh tender leaves</tissue>
    </source>
</reference>
<dbReference type="EMBL" id="JBJKBG010000010">
    <property type="protein sequence ID" value="KAL3718699.1"/>
    <property type="molecule type" value="Genomic_DNA"/>
</dbReference>
<protein>
    <submittedName>
        <fullName evidence="2">Uncharacterized protein</fullName>
    </submittedName>
</protein>
<feature type="compositionally biased region" description="Polar residues" evidence="1">
    <location>
        <begin position="1"/>
        <end position="19"/>
    </location>
</feature>
<organism evidence="2 3">
    <name type="scientific">Eucalyptus globulus</name>
    <name type="common">Tasmanian blue gum</name>
    <dbReference type="NCBI Taxonomy" id="34317"/>
    <lineage>
        <taxon>Eukaryota</taxon>
        <taxon>Viridiplantae</taxon>
        <taxon>Streptophyta</taxon>
        <taxon>Embryophyta</taxon>
        <taxon>Tracheophyta</taxon>
        <taxon>Spermatophyta</taxon>
        <taxon>Magnoliopsida</taxon>
        <taxon>eudicotyledons</taxon>
        <taxon>Gunneridae</taxon>
        <taxon>Pentapetalae</taxon>
        <taxon>rosids</taxon>
        <taxon>malvids</taxon>
        <taxon>Myrtales</taxon>
        <taxon>Myrtaceae</taxon>
        <taxon>Myrtoideae</taxon>
        <taxon>Eucalypteae</taxon>
        <taxon>Eucalyptus</taxon>
    </lineage>
</organism>
<gene>
    <name evidence="2" type="ORF">ACJRO7_003769</name>
</gene>
<evidence type="ECO:0000256" key="1">
    <source>
        <dbReference type="SAM" id="MobiDB-lite"/>
    </source>
</evidence>
<comment type="caution">
    <text evidence="2">The sequence shown here is derived from an EMBL/GenBank/DDBJ whole genome shotgun (WGS) entry which is preliminary data.</text>
</comment>
<evidence type="ECO:0000313" key="3">
    <source>
        <dbReference type="Proteomes" id="UP001634007"/>
    </source>
</evidence>
<evidence type="ECO:0000313" key="2">
    <source>
        <dbReference type="EMBL" id="KAL3718699.1"/>
    </source>
</evidence>
<feature type="region of interest" description="Disordered" evidence="1">
    <location>
        <begin position="1"/>
        <end position="45"/>
    </location>
</feature>
<feature type="compositionally biased region" description="Basic residues" evidence="1">
    <location>
        <begin position="71"/>
        <end position="84"/>
    </location>
</feature>
<proteinExistence type="predicted"/>
<feature type="compositionally biased region" description="Basic and acidic residues" evidence="1">
    <location>
        <begin position="93"/>
        <end position="116"/>
    </location>
</feature>
<name>A0ABD3IXR9_EUCGL</name>
<keyword evidence="3" id="KW-1185">Reference proteome</keyword>
<feature type="region of interest" description="Disordered" evidence="1">
    <location>
        <begin position="63"/>
        <end position="116"/>
    </location>
</feature>
<accession>A0ABD3IXR9</accession>
<dbReference type="Proteomes" id="UP001634007">
    <property type="component" value="Unassembled WGS sequence"/>
</dbReference>